<evidence type="ECO:0000313" key="3">
    <source>
        <dbReference type="EMBL" id="KAJ4478120.1"/>
    </source>
</evidence>
<evidence type="ECO:0000313" key="2">
    <source>
        <dbReference type="EMBL" id="KAJ4478112.1"/>
    </source>
</evidence>
<dbReference type="OrthoDB" id="196131at2759"/>
<keyword evidence="4" id="KW-1185">Reference proteome</keyword>
<dbReference type="EMBL" id="JAOTPV010000025">
    <property type="protein sequence ID" value="KAJ4470541.1"/>
    <property type="molecule type" value="Genomic_DNA"/>
</dbReference>
<proteinExistence type="predicted"/>
<dbReference type="EMBL" id="JAOTPV010000009">
    <property type="protein sequence ID" value="KAJ4478112.1"/>
    <property type="molecule type" value="Genomic_DNA"/>
</dbReference>
<protein>
    <submittedName>
        <fullName evidence="1">Uncharacterized protein</fullName>
    </submittedName>
</protein>
<dbReference type="EMBL" id="JAOTPV010000009">
    <property type="protein sequence ID" value="KAJ4478120.1"/>
    <property type="molecule type" value="Genomic_DNA"/>
</dbReference>
<organism evidence="1 4">
    <name type="scientific">Lentinula aciculospora</name>
    <dbReference type="NCBI Taxonomy" id="153920"/>
    <lineage>
        <taxon>Eukaryota</taxon>
        <taxon>Fungi</taxon>
        <taxon>Dikarya</taxon>
        <taxon>Basidiomycota</taxon>
        <taxon>Agaricomycotina</taxon>
        <taxon>Agaricomycetes</taxon>
        <taxon>Agaricomycetidae</taxon>
        <taxon>Agaricales</taxon>
        <taxon>Marasmiineae</taxon>
        <taxon>Omphalotaceae</taxon>
        <taxon>Lentinula</taxon>
    </lineage>
</organism>
<comment type="caution">
    <text evidence="1">The sequence shown here is derived from an EMBL/GenBank/DDBJ whole genome shotgun (WGS) entry which is preliminary data.</text>
</comment>
<gene>
    <name evidence="2" type="ORF">J3R30DRAFT_3404234</name>
    <name evidence="3" type="ORF">J3R30DRAFT_3404238</name>
    <name evidence="1" type="ORF">J3R30DRAFT_3408204</name>
</gene>
<name>A0A9W8ZYU5_9AGAR</name>
<sequence>MRATEEAAARAGKDFPAHQQALSVVAELNAQLRASKLILQLQLAFEQQEGVVKTKNNYTSIKGDGRLRIRKRWFMELKPVDMDRCFVTNTVIYYGSGKEHPPEGHPKLHLLIQSNEEHRVGQAVREI</sequence>
<dbReference type="Proteomes" id="UP001150266">
    <property type="component" value="Unassembled WGS sequence"/>
</dbReference>
<reference evidence="1" key="1">
    <citation type="submission" date="2022-08" db="EMBL/GenBank/DDBJ databases">
        <title>A Global Phylogenomic Analysis of the Shiitake Genus Lentinula.</title>
        <authorList>
            <consortium name="DOE Joint Genome Institute"/>
            <person name="Sierra-Patev S."/>
            <person name="Min B."/>
            <person name="Naranjo-Ortiz M."/>
            <person name="Looney B."/>
            <person name="Konkel Z."/>
            <person name="Slot J.C."/>
            <person name="Sakamoto Y."/>
            <person name="Steenwyk J.L."/>
            <person name="Rokas A."/>
            <person name="Carro J."/>
            <person name="Camarero S."/>
            <person name="Ferreira P."/>
            <person name="Molpeceres G."/>
            <person name="Ruiz-Duenas F.J."/>
            <person name="Serrano A."/>
            <person name="Henrissat B."/>
            <person name="Drula E."/>
            <person name="Hughes K.W."/>
            <person name="Mata J.L."/>
            <person name="Ishikawa N.K."/>
            <person name="Vargas-Isla R."/>
            <person name="Ushijima S."/>
            <person name="Smith C.A."/>
            <person name="Ahrendt S."/>
            <person name="Andreopoulos W."/>
            <person name="He G."/>
            <person name="Labutti K."/>
            <person name="Lipzen A."/>
            <person name="Ng V."/>
            <person name="Riley R."/>
            <person name="Sandor L."/>
            <person name="Barry K."/>
            <person name="Martinez A.T."/>
            <person name="Xiao Y."/>
            <person name="Gibbons J.G."/>
            <person name="Terashima K."/>
            <person name="Grigoriev I.V."/>
            <person name="Hibbett D.S."/>
        </authorList>
    </citation>
    <scope>NUCLEOTIDE SEQUENCE</scope>
    <source>
        <strain evidence="1">JLM2183</strain>
    </source>
</reference>
<evidence type="ECO:0000313" key="4">
    <source>
        <dbReference type="Proteomes" id="UP001150266"/>
    </source>
</evidence>
<accession>A0A9W8ZYU5</accession>
<dbReference type="AlphaFoldDB" id="A0A9W8ZYU5"/>
<evidence type="ECO:0000313" key="1">
    <source>
        <dbReference type="EMBL" id="KAJ4470541.1"/>
    </source>
</evidence>